<keyword evidence="9" id="KW-0460">Magnesium</keyword>
<evidence type="ECO:0000313" key="14">
    <source>
        <dbReference type="Proteomes" id="UP000521322"/>
    </source>
</evidence>
<dbReference type="InterPro" id="IPR051138">
    <property type="entry name" value="PIM_Ser/Thr_kinase"/>
</dbReference>
<keyword evidence="8" id="KW-0067">ATP-binding</keyword>
<evidence type="ECO:0000256" key="4">
    <source>
        <dbReference type="ARBA" id="ARBA00022527"/>
    </source>
</evidence>
<comment type="caution">
    <text evidence="13">The sequence shown here is derived from an EMBL/GenBank/DDBJ whole genome shotgun (WGS) entry which is preliminary data.</text>
</comment>
<dbReference type="Gene3D" id="1.10.510.10">
    <property type="entry name" value="Transferase(Phosphotransferase) domain 1"/>
    <property type="match status" value="1"/>
</dbReference>
<keyword evidence="14" id="KW-1185">Reference proteome</keyword>
<evidence type="ECO:0000259" key="12">
    <source>
        <dbReference type="PROSITE" id="PS50011"/>
    </source>
</evidence>
<dbReference type="Gene3D" id="3.30.200.20">
    <property type="entry name" value="Phosphorylase Kinase, domain 1"/>
    <property type="match status" value="1"/>
</dbReference>
<dbReference type="Pfam" id="PF00069">
    <property type="entry name" value="Pkinase"/>
    <property type="match status" value="1"/>
</dbReference>
<dbReference type="AlphaFoldDB" id="A0A7K6I570"/>
<evidence type="ECO:0000256" key="1">
    <source>
        <dbReference type="ARBA" id="ARBA00001946"/>
    </source>
</evidence>
<evidence type="ECO:0000256" key="2">
    <source>
        <dbReference type="ARBA" id="ARBA00005505"/>
    </source>
</evidence>
<evidence type="ECO:0000256" key="5">
    <source>
        <dbReference type="ARBA" id="ARBA00022679"/>
    </source>
</evidence>
<sequence>VAFKCMSQDCIWHWGELPDGTRAPLEIVLLHRVSTGFRGIVQLLEWFELPNSFWIMMECPEQSQDLFHFIRARGFLPEEEARVLFHQVLEAVRHCTSCGVLHRDIKPGNILINLCMGQAKLIDFGCGTFLQDTAYTQFAG</sequence>
<evidence type="ECO:0000256" key="10">
    <source>
        <dbReference type="ARBA" id="ARBA00047899"/>
    </source>
</evidence>
<dbReference type="GO" id="GO:0005737">
    <property type="term" value="C:cytoplasm"/>
    <property type="evidence" value="ECO:0007669"/>
    <property type="project" value="TreeGrafter"/>
</dbReference>
<dbReference type="GO" id="GO:0004674">
    <property type="term" value="F:protein serine/threonine kinase activity"/>
    <property type="evidence" value="ECO:0007669"/>
    <property type="project" value="UniProtKB-KW"/>
</dbReference>
<comment type="catalytic activity">
    <reaction evidence="10">
        <text>L-threonyl-[protein] + ATP = O-phospho-L-threonyl-[protein] + ADP + H(+)</text>
        <dbReference type="Rhea" id="RHEA:46608"/>
        <dbReference type="Rhea" id="RHEA-COMP:11060"/>
        <dbReference type="Rhea" id="RHEA-COMP:11605"/>
        <dbReference type="ChEBI" id="CHEBI:15378"/>
        <dbReference type="ChEBI" id="CHEBI:30013"/>
        <dbReference type="ChEBI" id="CHEBI:30616"/>
        <dbReference type="ChEBI" id="CHEBI:61977"/>
        <dbReference type="ChEBI" id="CHEBI:456216"/>
        <dbReference type="EC" id="2.7.11.1"/>
    </reaction>
</comment>
<reference evidence="13 14" key="1">
    <citation type="submission" date="2019-09" db="EMBL/GenBank/DDBJ databases">
        <title>Bird 10,000 Genomes (B10K) Project - Family phase.</title>
        <authorList>
            <person name="Zhang G."/>
        </authorList>
    </citation>
    <scope>NUCLEOTIDE SEQUENCE [LARGE SCALE GENOMIC DNA]</scope>
    <source>
        <strain evidence="13">B10K-DU-029-49</strain>
        <tissue evidence="13">Liver</tissue>
    </source>
</reference>
<evidence type="ECO:0000256" key="8">
    <source>
        <dbReference type="ARBA" id="ARBA00022840"/>
    </source>
</evidence>
<evidence type="ECO:0000256" key="7">
    <source>
        <dbReference type="ARBA" id="ARBA00022777"/>
    </source>
</evidence>
<dbReference type="SMART" id="SM00220">
    <property type="entry name" value="S_TKc"/>
    <property type="match status" value="1"/>
</dbReference>
<feature type="non-terminal residue" evidence="13">
    <location>
        <position position="140"/>
    </location>
</feature>
<dbReference type="PANTHER" id="PTHR22984:SF29">
    <property type="entry name" value="SERINE_THREONINE-PROTEIN KINASE PIM-1"/>
    <property type="match status" value="1"/>
</dbReference>
<evidence type="ECO:0000313" key="13">
    <source>
        <dbReference type="EMBL" id="NWV82887.1"/>
    </source>
</evidence>
<dbReference type="Proteomes" id="UP000521322">
    <property type="component" value="Unassembled WGS sequence"/>
</dbReference>
<feature type="non-terminal residue" evidence="13">
    <location>
        <position position="1"/>
    </location>
</feature>
<dbReference type="InterPro" id="IPR008271">
    <property type="entry name" value="Ser/Thr_kinase_AS"/>
</dbReference>
<comment type="catalytic activity">
    <reaction evidence="11">
        <text>L-seryl-[protein] + ATP = O-phospho-L-seryl-[protein] + ADP + H(+)</text>
        <dbReference type="Rhea" id="RHEA:17989"/>
        <dbReference type="Rhea" id="RHEA-COMP:9863"/>
        <dbReference type="Rhea" id="RHEA-COMP:11604"/>
        <dbReference type="ChEBI" id="CHEBI:15378"/>
        <dbReference type="ChEBI" id="CHEBI:29999"/>
        <dbReference type="ChEBI" id="CHEBI:30616"/>
        <dbReference type="ChEBI" id="CHEBI:83421"/>
        <dbReference type="ChEBI" id="CHEBI:456216"/>
        <dbReference type="EC" id="2.7.11.1"/>
    </reaction>
</comment>
<dbReference type="GO" id="GO:0005524">
    <property type="term" value="F:ATP binding"/>
    <property type="evidence" value="ECO:0007669"/>
    <property type="project" value="UniProtKB-KW"/>
</dbReference>
<dbReference type="PROSITE" id="PS50011">
    <property type="entry name" value="PROTEIN_KINASE_DOM"/>
    <property type="match status" value="1"/>
</dbReference>
<proteinExistence type="inferred from homology"/>
<dbReference type="InterPro" id="IPR011009">
    <property type="entry name" value="Kinase-like_dom_sf"/>
</dbReference>
<organism evidence="13 14">
    <name type="scientific">Dasyornis broadbenti</name>
    <name type="common">rufous bristle-bird</name>
    <dbReference type="NCBI Taxonomy" id="243059"/>
    <lineage>
        <taxon>Eukaryota</taxon>
        <taxon>Metazoa</taxon>
        <taxon>Chordata</taxon>
        <taxon>Craniata</taxon>
        <taxon>Vertebrata</taxon>
        <taxon>Euteleostomi</taxon>
        <taxon>Archelosauria</taxon>
        <taxon>Archosauria</taxon>
        <taxon>Dinosauria</taxon>
        <taxon>Saurischia</taxon>
        <taxon>Theropoda</taxon>
        <taxon>Coelurosauria</taxon>
        <taxon>Aves</taxon>
        <taxon>Neognathae</taxon>
        <taxon>Neoaves</taxon>
        <taxon>Telluraves</taxon>
        <taxon>Australaves</taxon>
        <taxon>Passeriformes</taxon>
        <taxon>Meliphagoidea</taxon>
        <taxon>Dasyornithidae</taxon>
        <taxon>Dasyornis</taxon>
    </lineage>
</organism>
<dbReference type="InterPro" id="IPR000719">
    <property type="entry name" value="Prot_kinase_dom"/>
</dbReference>
<comment type="similarity">
    <text evidence="2">Belongs to the protein kinase superfamily. CAMK Ser/Thr protein kinase family. PIM subfamily.</text>
</comment>
<keyword evidence="6" id="KW-0547">Nucleotide-binding</keyword>
<feature type="domain" description="Protein kinase" evidence="12">
    <location>
        <begin position="1"/>
        <end position="140"/>
    </location>
</feature>
<gene>
    <name evidence="13" type="primary">Pim1_2</name>
    <name evidence="13" type="ORF">DASBRO_R07096</name>
</gene>
<dbReference type="PROSITE" id="PS00108">
    <property type="entry name" value="PROTEIN_KINASE_ST"/>
    <property type="match status" value="1"/>
</dbReference>
<evidence type="ECO:0000256" key="9">
    <source>
        <dbReference type="ARBA" id="ARBA00022842"/>
    </source>
</evidence>
<keyword evidence="5" id="KW-0808">Transferase</keyword>
<comment type="cofactor">
    <cofactor evidence="1">
        <name>Mg(2+)</name>
        <dbReference type="ChEBI" id="CHEBI:18420"/>
    </cofactor>
</comment>
<evidence type="ECO:0000256" key="11">
    <source>
        <dbReference type="ARBA" id="ARBA00048679"/>
    </source>
</evidence>
<accession>A0A7K6I570</accession>
<dbReference type="EC" id="2.7.11.1" evidence="3"/>
<keyword evidence="7 13" id="KW-0418">Kinase</keyword>
<evidence type="ECO:0000256" key="3">
    <source>
        <dbReference type="ARBA" id="ARBA00012513"/>
    </source>
</evidence>
<dbReference type="PANTHER" id="PTHR22984">
    <property type="entry name" value="SERINE/THREONINE-PROTEIN KINASE PIM"/>
    <property type="match status" value="1"/>
</dbReference>
<evidence type="ECO:0000256" key="6">
    <source>
        <dbReference type="ARBA" id="ARBA00022741"/>
    </source>
</evidence>
<dbReference type="EMBL" id="VZRN01004944">
    <property type="protein sequence ID" value="NWV82887.1"/>
    <property type="molecule type" value="Genomic_DNA"/>
</dbReference>
<keyword evidence="4" id="KW-0723">Serine/threonine-protein kinase</keyword>
<dbReference type="SUPFAM" id="SSF56112">
    <property type="entry name" value="Protein kinase-like (PK-like)"/>
    <property type="match status" value="1"/>
</dbReference>
<name>A0A7K6I570_9PASS</name>
<protein>
    <recommendedName>
        <fullName evidence="3">non-specific serine/threonine protein kinase</fullName>
        <ecNumber evidence="3">2.7.11.1</ecNumber>
    </recommendedName>
</protein>